<reference evidence="3 4" key="1">
    <citation type="submission" date="2019-03" db="EMBL/GenBank/DDBJ databases">
        <title>Genomic Encyclopedia of Type Strains, Phase IV (KMG-IV): sequencing the most valuable type-strain genomes for metagenomic binning, comparative biology and taxonomic classification.</title>
        <authorList>
            <person name="Goeker M."/>
        </authorList>
    </citation>
    <scope>NUCLEOTIDE SEQUENCE [LARGE SCALE GENOMIC DNA]</scope>
    <source>
        <strain evidence="3 4">DSM 203</strain>
    </source>
</reference>
<dbReference type="InterPro" id="IPR029058">
    <property type="entry name" value="AB_hydrolase_fold"/>
</dbReference>
<dbReference type="EMBL" id="SMDC01000003">
    <property type="protein sequence ID" value="TCW36937.1"/>
    <property type="molecule type" value="Genomic_DNA"/>
</dbReference>
<feature type="domain" description="AB hydrolase-1" evidence="2">
    <location>
        <begin position="55"/>
        <end position="299"/>
    </location>
</feature>
<protein>
    <submittedName>
        <fullName evidence="3">Pimeloyl-ACP methyl ester carboxylesterase</fullName>
    </submittedName>
</protein>
<gene>
    <name evidence="3" type="ORF">EDC29_103131</name>
</gene>
<dbReference type="Proteomes" id="UP000295247">
    <property type="component" value="Unassembled WGS sequence"/>
</dbReference>
<dbReference type="RefSeq" id="WP_123142272.1">
    <property type="nucleotide sequence ID" value="NZ_NRRH01000031.1"/>
</dbReference>
<organism evidence="3 4">
    <name type="scientific">Marichromatium gracile</name>
    <name type="common">Chromatium gracile</name>
    <dbReference type="NCBI Taxonomy" id="1048"/>
    <lineage>
        <taxon>Bacteria</taxon>
        <taxon>Pseudomonadati</taxon>
        <taxon>Pseudomonadota</taxon>
        <taxon>Gammaproteobacteria</taxon>
        <taxon>Chromatiales</taxon>
        <taxon>Chromatiaceae</taxon>
        <taxon>Marichromatium</taxon>
    </lineage>
</organism>
<comment type="caution">
    <text evidence="3">The sequence shown here is derived from an EMBL/GenBank/DDBJ whole genome shotgun (WGS) entry which is preliminary data.</text>
</comment>
<dbReference type="Pfam" id="PF12697">
    <property type="entry name" value="Abhydrolase_6"/>
    <property type="match status" value="1"/>
</dbReference>
<name>A0A4R4AD18_MARGR</name>
<dbReference type="PANTHER" id="PTHR46438">
    <property type="entry name" value="ALPHA/BETA-HYDROLASES SUPERFAMILY PROTEIN"/>
    <property type="match status" value="1"/>
</dbReference>
<accession>A0A4R4AD18</accession>
<dbReference type="Gene3D" id="3.40.50.1820">
    <property type="entry name" value="alpha/beta hydrolase"/>
    <property type="match status" value="1"/>
</dbReference>
<evidence type="ECO:0000313" key="3">
    <source>
        <dbReference type="EMBL" id="TCW36937.1"/>
    </source>
</evidence>
<dbReference type="SUPFAM" id="SSF53474">
    <property type="entry name" value="alpha/beta-Hydrolases"/>
    <property type="match status" value="1"/>
</dbReference>
<evidence type="ECO:0000313" key="4">
    <source>
        <dbReference type="Proteomes" id="UP000295247"/>
    </source>
</evidence>
<dbReference type="PANTHER" id="PTHR46438:SF2">
    <property type="entry name" value="ALPHA_BETA-HYDROLASES SUPERFAMILY PROTEIN"/>
    <property type="match status" value="1"/>
</dbReference>
<feature type="region of interest" description="Disordered" evidence="1">
    <location>
        <begin position="1"/>
        <end position="21"/>
    </location>
</feature>
<evidence type="ECO:0000259" key="2">
    <source>
        <dbReference type="Pfam" id="PF12697"/>
    </source>
</evidence>
<sequence>MDSGIDSSIARPEQHSTGGGVELAPALEAPAHDLVTEHGGRIHYYVDGPSGTRPLVLVHSVNAAPSAFEMKPLFERYRGERRVYALDLPGFGRSDRGNRRYSPELYANALVDFLDRVVEDEGEIDLVAFSLGCEFAARATALRPQRIGSLVLLSPTGFNARAMPTGVAAERVHRALSIPGLNDGLFRLLTSRPSIKYFYRQAFAGPTPPEMVDYAYATSHQPGAKYAPLYFLSGQLFTPEAGERLYDSLTQPVLVLYDRDPNIDFHELPDFLCRHDNWRAERIAPTRGMPQWDRPAETTAAIDRFWSERSAG</sequence>
<dbReference type="InterPro" id="IPR000073">
    <property type="entry name" value="AB_hydrolase_1"/>
</dbReference>
<proteinExistence type="predicted"/>
<evidence type="ECO:0000256" key="1">
    <source>
        <dbReference type="SAM" id="MobiDB-lite"/>
    </source>
</evidence>
<dbReference type="AlphaFoldDB" id="A0A4R4AD18"/>